<comment type="caution">
    <text evidence="1">The sequence shown here is derived from an EMBL/GenBank/DDBJ whole genome shotgun (WGS) entry which is preliminary data.</text>
</comment>
<feature type="non-terminal residue" evidence="1">
    <location>
        <position position="45"/>
    </location>
</feature>
<proteinExistence type="predicted"/>
<keyword evidence="2" id="KW-1185">Reference proteome</keyword>
<dbReference type="Proteomes" id="UP000789901">
    <property type="component" value="Unassembled WGS sequence"/>
</dbReference>
<protein>
    <submittedName>
        <fullName evidence="1">15804_t:CDS:1</fullName>
    </submittedName>
</protein>
<dbReference type="EMBL" id="CAJVQB010154640">
    <property type="protein sequence ID" value="CAG8855933.1"/>
    <property type="molecule type" value="Genomic_DNA"/>
</dbReference>
<gene>
    <name evidence="1" type="ORF">GMARGA_LOCUS44754</name>
</gene>
<organism evidence="1 2">
    <name type="scientific">Gigaspora margarita</name>
    <dbReference type="NCBI Taxonomy" id="4874"/>
    <lineage>
        <taxon>Eukaryota</taxon>
        <taxon>Fungi</taxon>
        <taxon>Fungi incertae sedis</taxon>
        <taxon>Mucoromycota</taxon>
        <taxon>Glomeromycotina</taxon>
        <taxon>Glomeromycetes</taxon>
        <taxon>Diversisporales</taxon>
        <taxon>Gigasporaceae</taxon>
        <taxon>Gigaspora</taxon>
    </lineage>
</organism>
<accession>A0ABN7XKT7</accession>
<name>A0ABN7XKT7_GIGMA</name>
<evidence type="ECO:0000313" key="1">
    <source>
        <dbReference type="EMBL" id="CAG8855933.1"/>
    </source>
</evidence>
<evidence type="ECO:0000313" key="2">
    <source>
        <dbReference type="Proteomes" id="UP000789901"/>
    </source>
</evidence>
<feature type="non-terminal residue" evidence="1">
    <location>
        <position position="1"/>
    </location>
</feature>
<reference evidence="1 2" key="1">
    <citation type="submission" date="2021-06" db="EMBL/GenBank/DDBJ databases">
        <authorList>
            <person name="Kallberg Y."/>
            <person name="Tangrot J."/>
            <person name="Rosling A."/>
        </authorList>
    </citation>
    <scope>NUCLEOTIDE SEQUENCE [LARGE SCALE GENOMIC DNA]</scope>
    <source>
        <strain evidence="1 2">120-4 pot B 10/14</strain>
    </source>
</reference>
<sequence>PEIVIGEPIEEPTENRPNIITIDALKELQQQVTLQNQTIELLQQQ</sequence>